<evidence type="ECO:0000256" key="6">
    <source>
        <dbReference type="SAM" id="MobiDB-lite"/>
    </source>
</evidence>
<comment type="caution">
    <text evidence="8">The sequence shown here is derived from an EMBL/GenBank/DDBJ whole genome shotgun (WGS) entry which is preliminary data.</text>
</comment>
<evidence type="ECO:0000256" key="1">
    <source>
        <dbReference type="ARBA" id="ARBA00007320"/>
    </source>
</evidence>
<evidence type="ECO:0000313" key="8">
    <source>
        <dbReference type="EMBL" id="KKR91149.1"/>
    </source>
</evidence>
<dbReference type="PANTHER" id="PTHR12934:SF11">
    <property type="entry name" value="LARGE RIBOSOMAL SUBUNIT PROTEIN UL15M"/>
    <property type="match status" value="1"/>
</dbReference>
<feature type="domain" description="Large ribosomal subunit protein uL15/eL18" evidence="7">
    <location>
        <begin position="77"/>
        <end position="146"/>
    </location>
</feature>
<dbReference type="GO" id="GO:0022625">
    <property type="term" value="C:cytosolic large ribosomal subunit"/>
    <property type="evidence" value="ECO:0007669"/>
    <property type="project" value="TreeGrafter"/>
</dbReference>
<evidence type="ECO:0000259" key="7">
    <source>
        <dbReference type="Pfam" id="PF00828"/>
    </source>
</evidence>
<dbReference type="InterPro" id="IPR005749">
    <property type="entry name" value="Ribosomal_uL15_bac-type"/>
</dbReference>
<keyword evidence="4" id="KW-0699">rRNA-binding</keyword>
<organism evidence="8 9">
    <name type="scientific">Candidatus Falkowbacteria bacterium GW2011_GWA2_41_14</name>
    <dbReference type="NCBI Taxonomy" id="1618635"/>
    <lineage>
        <taxon>Bacteria</taxon>
        <taxon>Candidatus Falkowiibacteriota</taxon>
    </lineage>
</organism>
<keyword evidence="4" id="KW-0694">RNA-binding</keyword>
<gene>
    <name evidence="4" type="primary">rplO</name>
    <name evidence="8" type="ORF">UU43_C0015G0007</name>
</gene>
<dbReference type="GO" id="GO:0006412">
    <property type="term" value="P:translation"/>
    <property type="evidence" value="ECO:0007669"/>
    <property type="project" value="UniProtKB-UniRule"/>
</dbReference>
<comment type="subunit">
    <text evidence="4">Part of the 50S ribosomal subunit.</text>
</comment>
<dbReference type="InterPro" id="IPR021131">
    <property type="entry name" value="Ribosomal_uL15/eL18"/>
</dbReference>
<dbReference type="AlphaFoldDB" id="A0A0G0UQW8"/>
<sequence>MTLSLSNIKPARNSARLKKRVGRGNASGHGSYSTRGIKGQRSRTGGRNKLKRLGFKKILAQTPKMRGFKSDKPKNQVVNVKEINQFFKDGAKIDAASLLKADLIETVAEPVKILGQGELKFKNLEFQGIKLSASARAQVEKMGGKIL</sequence>
<evidence type="ECO:0000256" key="5">
    <source>
        <dbReference type="RuleBase" id="RU003888"/>
    </source>
</evidence>
<dbReference type="NCBIfam" id="TIGR01071">
    <property type="entry name" value="rplO_bact"/>
    <property type="match status" value="1"/>
</dbReference>
<dbReference type="GO" id="GO:0003735">
    <property type="term" value="F:structural constituent of ribosome"/>
    <property type="evidence" value="ECO:0007669"/>
    <property type="project" value="InterPro"/>
</dbReference>
<keyword evidence="3 4" id="KW-0687">Ribonucleoprotein</keyword>
<proteinExistence type="inferred from homology"/>
<comment type="function">
    <text evidence="4">Binds to the 23S rRNA.</text>
</comment>
<feature type="compositionally biased region" description="Basic residues" evidence="6">
    <location>
        <begin position="38"/>
        <end position="48"/>
    </location>
</feature>
<dbReference type="PANTHER" id="PTHR12934">
    <property type="entry name" value="50S RIBOSOMAL PROTEIN L15"/>
    <property type="match status" value="1"/>
</dbReference>
<evidence type="ECO:0000256" key="4">
    <source>
        <dbReference type="HAMAP-Rule" id="MF_01341"/>
    </source>
</evidence>
<reference evidence="8 9" key="1">
    <citation type="journal article" date="2015" name="Nature">
        <title>rRNA introns, odd ribosomes, and small enigmatic genomes across a large radiation of phyla.</title>
        <authorList>
            <person name="Brown C.T."/>
            <person name="Hug L.A."/>
            <person name="Thomas B.C."/>
            <person name="Sharon I."/>
            <person name="Castelle C.J."/>
            <person name="Singh A."/>
            <person name="Wilkins M.J."/>
            <person name="Williams K.H."/>
            <person name="Banfield J.F."/>
        </authorList>
    </citation>
    <scope>NUCLEOTIDE SEQUENCE [LARGE SCALE GENOMIC DNA]</scope>
</reference>
<evidence type="ECO:0000256" key="3">
    <source>
        <dbReference type="ARBA" id="ARBA00023274"/>
    </source>
</evidence>
<evidence type="ECO:0000256" key="2">
    <source>
        <dbReference type="ARBA" id="ARBA00022980"/>
    </source>
</evidence>
<dbReference type="HAMAP" id="MF_01341">
    <property type="entry name" value="Ribosomal_uL15"/>
    <property type="match status" value="1"/>
</dbReference>
<dbReference type="Gene3D" id="3.100.10.10">
    <property type="match status" value="1"/>
</dbReference>
<dbReference type="SUPFAM" id="SSF52080">
    <property type="entry name" value="Ribosomal proteins L15p and L18e"/>
    <property type="match status" value="1"/>
</dbReference>
<comment type="similarity">
    <text evidence="1 4 5">Belongs to the universal ribosomal protein uL15 family.</text>
</comment>
<dbReference type="InterPro" id="IPR030878">
    <property type="entry name" value="Ribosomal_uL15"/>
</dbReference>
<evidence type="ECO:0000313" key="9">
    <source>
        <dbReference type="Proteomes" id="UP000034190"/>
    </source>
</evidence>
<dbReference type="GO" id="GO:0019843">
    <property type="term" value="F:rRNA binding"/>
    <property type="evidence" value="ECO:0007669"/>
    <property type="project" value="UniProtKB-UniRule"/>
</dbReference>
<feature type="region of interest" description="Disordered" evidence="6">
    <location>
        <begin position="1"/>
        <end position="48"/>
    </location>
</feature>
<dbReference type="InterPro" id="IPR001196">
    <property type="entry name" value="Ribosomal_uL15_CS"/>
</dbReference>
<accession>A0A0G0UQW8</accession>
<dbReference type="PROSITE" id="PS00475">
    <property type="entry name" value="RIBOSOMAL_L15"/>
    <property type="match status" value="1"/>
</dbReference>
<name>A0A0G0UQW8_9BACT</name>
<keyword evidence="2 4" id="KW-0689">Ribosomal protein</keyword>
<protein>
    <recommendedName>
        <fullName evidence="4">Large ribosomal subunit protein uL15</fullName>
    </recommendedName>
</protein>
<dbReference type="InterPro" id="IPR036227">
    <property type="entry name" value="Ribosomal_uL15/eL18_sf"/>
</dbReference>
<dbReference type="EMBL" id="LCAP01000015">
    <property type="protein sequence ID" value="KKR91149.1"/>
    <property type="molecule type" value="Genomic_DNA"/>
</dbReference>
<dbReference type="Pfam" id="PF00828">
    <property type="entry name" value="Ribosomal_L27A"/>
    <property type="match status" value="1"/>
</dbReference>
<dbReference type="Proteomes" id="UP000034190">
    <property type="component" value="Unassembled WGS sequence"/>
</dbReference>